<keyword evidence="3" id="KW-1133">Transmembrane helix</keyword>
<dbReference type="PROSITE" id="PS51469">
    <property type="entry name" value="SUN"/>
    <property type="match status" value="1"/>
</dbReference>
<gene>
    <name evidence="8" type="ORF">VHEMI01466</name>
</gene>
<name>A0A0A1SLZ7_9HYPO</name>
<feature type="compositionally biased region" description="Polar residues" evidence="5">
    <location>
        <begin position="527"/>
        <end position="556"/>
    </location>
</feature>
<keyword evidence="4" id="KW-0472">Membrane</keyword>
<feature type="compositionally biased region" description="Low complexity" evidence="5">
    <location>
        <begin position="597"/>
        <end position="610"/>
    </location>
</feature>
<feature type="domain" description="SUN" evidence="7">
    <location>
        <begin position="186"/>
        <end position="361"/>
    </location>
</feature>
<feature type="region of interest" description="Disordered" evidence="5">
    <location>
        <begin position="367"/>
        <end position="411"/>
    </location>
</feature>
<dbReference type="PANTHER" id="PTHR12953:SF0">
    <property type="entry name" value="SUN DOMAIN-CONTAINING OSSIFICATION FACTOR"/>
    <property type="match status" value="1"/>
</dbReference>
<proteinExistence type="predicted"/>
<dbReference type="STRING" id="1531966.A0A0A1SLZ7"/>
<feature type="compositionally biased region" description="Polar residues" evidence="5">
    <location>
        <begin position="869"/>
        <end position="878"/>
    </location>
</feature>
<feature type="region of interest" description="Disordered" evidence="5">
    <location>
        <begin position="129"/>
        <end position="198"/>
    </location>
</feature>
<feature type="compositionally biased region" description="Low complexity" evidence="5">
    <location>
        <begin position="557"/>
        <end position="570"/>
    </location>
</feature>
<evidence type="ECO:0000256" key="4">
    <source>
        <dbReference type="ARBA" id="ARBA00023136"/>
    </source>
</evidence>
<dbReference type="Pfam" id="PF07738">
    <property type="entry name" value="Sad1_UNC"/>
    <property type="match status" value="1"/>
</dbReference>
<feature type="compositionally biased region" description="Acidic residues" evidence="5">
    <location>
        <begin position="370"/>
        <end position="393"/>
    </location>
</feature>
<evidence type="ECO:0000256" key="5">
    <source>
        <dbReference type="SAM" id="MobiDB-lite"/>
    </source>
</evidence>
<organism evidence="8 9">
    <name type="scientific">[Torrubiella] hemipterigena</name>
    <dbReference type="NCBI Taxonomy" id="1531966"/>
    <lineage>
        <taxon>Eukaryota</taxon>
        <taxon>Fungi</taxon>
        <taxon>Dikarya</taxon>
        <taxon>Ascomycota</taxon>
        <taxon>Pezizomycotina</taxon>
        <taxon>Sordariomycetes</taxon>
        <taxon>Hypocreomycetidae</taxon>
        <taxon>Hypocreales</taxon>
        <taxon>Clavicipitaceae</taxon>
        <taxon>Clavicipitaceae incertae sedis</taxon>
        <taxon>'Torrubiella' clade</taxon>
    </lineage>
</organism>
<dbReference type="GO" id="GO:0034975">
    <property type="term" value="P:protein folding in endoplasmic reticulum"/>
    <property type="evidence" value="ECO:0007669"/>
    <property type="project" value="TreeGrafter"/>
</dbReference>
<evidence type="ECO:0000256" key="2">
    <source>
        <dbReference type="ARBA" id="ARBA00022692"/>
    </source>
</evidence>
<comment type="subcellular location">
    <subcellularLocation>
        <location evidence="1">Endomembrane system</location>
    </subcellularLocation>
</comment>
<feature type="chain" id="PRO_5001989578" evidence="6">
    <location>
        <begin position="30"/>
        <end position="878"/>
    </location>
</feature>
<dbReference type="OrthoDB" id="266334at2759"/>
<feature type="compositionally biased region" description="Polar residues" evidence="5">
    <location>
        <begin position="571"/>
        <end position="596"/>
    </location>
</feature>
<dbReference type="Proteomes" id="UP000039046">
    <property type="component" value="Unassembled WGS sequence"/>
</dbReference>
<feature type="signal peptide" evidence="6">
    <location>
        <begin position="1"/>
        <end position="29"/>
    </location>
</feature>
<protein>
    <submittedName>
        <fullName evidence="8">Putative Sad1/UNC domain-containing protein</fullName>
    </submittedName>
</protein>
<dbReference type="AlphaFoldDB" id="A0A0A1SLZ7"/>
<accession>A0A0A1SLZ7</accession>
<evidence type="ECO:0000259" key="7">
    <source>
        <dbReference type="PROSITE" id="PS51469"/>
    </source>
</evidence>
<keyword evidence="6" id="KW-0732">Signal</keyword>
<dbReference type="GO" id="GO:0016020">
    <property type="term" value="C:membrane"/>
    <property type="evidence" value="ECO:0007669"/>
    <property type="project" value="InterPro"/>
</dbReference>
<dbReference type="HOGENOM" id="CLU_006633_0_1_1"/>
<keyword evidence="2" id="KW-0812">Transmembrane</keyword>
<evidence type="ECO:0000256" key="1">
    <source>
        <dbReference type="ARBA" id="ARBA00004308"/>
    </source>
</evidence>
<evidence type="ECO:0000313" key="9">
    <source>
        <dbReference type="Proteomes" id="UP000039046"/>
    </source>
</evidence>
<feature type="compositionally biased region" description="Basic and acidic residues" evidence="5">
    <location>
        <begin position="141"/>
        <end position="154"/>
    </location>
</feature>
<evidence type="ECO:0000313" key="8">
    <source>
        <dbReference type="EMBL" id="CEJ81333.1"/>
    </source>
</evidence>
<dbReference type="GO" id="GO:0012505">
    <property type="term" value="C:endomembrane system"/>
    <property type="evidence" value="ECO:0007669"/>
    <property type="project" value="UniProtKB-SubCell"/>
</dbReference>
<feature type="region of interest" description="Disordered" evidence="5">
    <location>
        <begin position="769"/>
        <end position="878"/>
    </location>
</feature>
<feature type="region of interest" description="Disordered" evidence="5">
    <location>
        <begin position="527"/>
        <end position="610"/>
    </location>
</feature>
<dbReference type="InterPro" id="IPR045120">
    <property type="entry name" value="Suco/Slp1-like"/>
</dbReference>
<feature type="compositionally biased region" description="Polar residues" evidence="5">
    <location>
        <begin position="785"/>
        <end position="799"/>
    </location>
</feature>
<feature type="compositionally biased region" description="Low complexity" evidence="5">
    <location>
        <begin position="73"/>
        <end position="87"/>
    </location>
</feature>
<dbReference type="GO" id="GO:0005737">
    <property type="term" value="C:cytoplasm"/>
    <property type="evidence" value="ECO:0007669"/>
    <property type="project" value="TreeGrafter"/>
</dbReference>
<sequence length="878" mass="96656">MKQITMRHGAIASAAICVTLLSPATLADAGRVTQSTSYCEARTINYITHSLPQACLTNTWESSGSKTQQLIPSEASSAPTTIPSSSENDARDDQPPAAVAAPANDSENPDAAPTPFMSFEDWKEMMLKRTGQDPQALKIRKPNDPKEERQRYSQDESFGDEDEISLNFNEYSNFEDNKESTRVPGDSNDMSDDESTNYEVGKPAIHRNKDAGKTCKERFSYASFDAGATIVKAGGGAKNSKAILVENKDSYMLMECATANKYVIIELTDDVQIDTIVLANFEFFSSMIRHFRVSVSDRYPVKLDKWLELGTFEARNSRDIQPFLVENPQIWAKFVRVEFLTHYGKEYYCPVSLLRIHGSRLLDSWRDSESGADDDLSYEDEADAESTFEEPEALQDHRNNSTEESESIVDVEAMSPYRPLANPFMYYETICSSTIDTVVQVEATHEVEEIRTEASSEIITSWNDERLPTTAATLNQNRSINSTAAEATTTAEATLVPTAVDTVVNATTEVIEQPIHVTSNLTFATATTSQDNKSVSPSKNTTISNPVQGKNNTNTATYSSKNTTNPSTNSQGGRSSTGSNTGVNKNSTAGTQSKSRGSTASGPTSASPTAQEGVFNAMAKRLQSVESSLSLSLKYIEEQSKHLQGAFQQAERQQSTKVSSFLELLNSTVIAELRAAREQYDEIWQSTVLALDGQRDQSERDILALSSRLNLLADEVVFQKRMAIVQAVLLLSCLCLVIFSRGVPLPYTSPSHDQAFASQFAEILASMQRPENPNSGSLLPRPTPSDMSSDHLQSPPSSITRHHEEYPNHISAPAPNHAEPDEYAFQCPSPLLTPTRDEAVGDEWLDPERMSQSRASYSSARKKQLPSLPENSPPRTDL</sequence>
<dbReference type="InterPro" id="IPR012919">
    <property type="entry name" value="SUN_dom"/>
</dbReference>
<dbReference type="EMBL" id="CDHN01000001">
    <property type="protein sequence ID" value="CEJ81333.1"/>
    <property type="molecule type" value="Genomic_DNA"/>
</dbReference>
<keyword evidence="9" id="KW-1185">Reference proteome</keyword>
<feature type="region of interest" description="Disordered" evidence="5">
    <location>
        <begin position="66"/>
        <end position="116"/>
    </location>
</feature>
<dbReference type="PANTHER" id="PTHR12953">
    <property type="entry name" value="MEMBRANE PROTEIN CH1 RELATED"/>
    <property type="match status" value="1"/>
</dbReference>
<evidence type="ECO:0000256" key="3">
    <source>
        <dbReference type="ARBA" id="ARBA00022989"/>
    </source>
</evidence>
<evidence type="ECO:0000256" key="6">
    <source>
        <dbReference type="SAM" id="SignalP"/>
    </source>
</evidence>
<reference evidence="8 9" key="1">
    <citation type="journal article" date="2015" name="Genome Announc.">
        <title>Draft Genome Sequence and Gene Annotation of the Entomopathogenic Fungus Verticillium hemipterigenum.</title>
        <authorList>
            <person name="Horn F."/>
            <person name="Habel A."/>
            <person name="Scharf D.H."/>
            <person name="Dworschak J."/>
            <person name="Brakhage A.A."/>
            <person name="Guthke R."/>
            <person name="Hertweck C."/>
            <person name="Linde J."/>
        </authorList>
    </citation>
    <scope>NUCLEOTIDE SEQUENCE [LARGE SCALE GENOMIC DNA]</scope>
</reference>